<evidence type="ECO:0000256" key="7">
    <source>
        <dbReference type="SAM" id="Phobius"/>
    </source>
</evidence>
<dbReference type="EMBL" id="JAKOGI010000816">
    <property type="protein sequence ID" value="KAJ8430187.1"/>
    <property type="molecule type" value="Genomic_DNA"/>
</dbReference>
<keyword evidence="4 7" id="KW-0812">Transmembrane</keyword>
<feature type="transmembrane region" description="Helical" evidence="7">
    <location>
        <begin position="1510"/>
        <end position="1528"/>
    </location>
</feature>
<feature type="transmembrane region" description="Helical" evidence="7">
    <location>
        <begin position="858"/>
        <end position="884"/>
    </location>
</feature>
<feature type="transmembrane region" description="Helical" evidence="7">
    <location>
        <begin position="617"/>
        <end position="637"/>
    </location>
</feature>
<feature type="transmembrane region" description="Helical" evidence="7">
    <location>
        <begin position="658"/>
        <end position="679"/>
    </location>
</feature>
<dbReference type="InterPro" id="IPR004324">
    <property type="entry name" value="FBT"/>
</dbReference>
<keyword evidence="6 7" id="KW-0472">Membrane</keyword>
<name>A0A9Q1JSR2_9CARY</name>
<feature type="transmembrane region" description="Helical" evidence="7">
    <location>
        <begin position="685"/>
        <end position="704"/>
    </location>
</feature>
<sequence length="1744" mass="191843">MTPKLQILSALTRPVEWIRKLSSELTPSFIAGIFLVYGLSHGFATSYFGVVSDYYWKDVQKVRPASAQFYVGLYYIPWIMKPMWGLLTDVLPIFGYRRRPYLVASGVIGVISTAVLAGVSELPARWALVCMVGGTAGMAIASVTIDACIAKSSIEVRELAADLQSLCGVCLSFGALIGFFSSGFFVHWLGPQGALGLLAIPPACIFVLGFLIYELRVTHSTKFSEKKVLERLGDAMKNMYTTVKFPPVWKPALYMFLSLTLSFSTHEGHFYWYTDPEAGPGFSQEFVGMIYAIGAVGSIVGVFIYQRFLKDFPFRSLFFYAQVLYGISGMLDLLFVLRWNSALGIPDSFFIILEESVVHIIGRIRWMPMVVLNTRLCPLGIEGTFFALLMCIDSLGSLASKMIGGVMLHLFRISRTDFTHLWLAVLVRNCMRLATLAFIFLVPNATQYDVLVPLDHHLSAKSNSKRNTTQEEEKVTLPLELVKPSNSLPLPSKPRENNIFSLLTQPVQWIRHLSSDLSPSLVAGIFVVYGLSHGFASHYFRVVSDYYWKDIQKARPASAQFYAGLCYIPWIMRPIWGLLTDVLPVMGYRRRPYLVAAGVIGAVSAVVLSGASKLPATGAVVCMVGIAAGMAIASVTIDACVAKNSIEERELAADLQSLCQFCLSVGALLGYSASGLLVHRLGAQVAIGVVAMPAALILVLGFVIHELRVTNATPYSEKKAFERAGGAMESLCTAIKYPQVWKPSLFMFLSLALSFSTQEGYFYWYTNPKAGPGFSQEFIGMIYATGAVGSIVGVLIYQRFLKDVPFRSLLLYVQLLYGISGMLDLVFVLRWNLTLGIPDSFFVIMEESVFHIISKLRWMPMIVLSTRLCPLGIEGTFFALLLCIDTLDCEMKLRRNPFSSLTIQALQWLEKLSRSLNPSFVLAIILIFGLSHGFTGSYFRVASDFYWKDVQKSQPSSAQIYAGLYCLPSIMKPIWGLLTDVFPVMGYRRRPYFVVAGVIGAVSAAILTAFQGVPAMVGVGCLIGVETAKAIADVTMDACIAKKSIEVRALATDMQSLGSFCSSVGALVGYSSSGFLVHSLGAQIAIGGRLRRTMEDMLRTIKLPQVWRPSLYMYLSLALNISTHEGQFYWYTHPTAGPAFSQEFVGVVYAVGALGSVIGVLVYHKLLSDLPFRNILFLAQLLYGVSGMLDLIFVLRWNLKLRIPDPLFVILEEGVLRLIARVRWVPMMVLSSRLCPLGIEGTFFALLMCIDSLGTLSAKWGGGLLLHLLGVSRTDFSNLWLAVFIRNSLRLGTLALIFLVPGNAGQVDVLVPCSDGFSKEFGKADGYVAIEDDVNKVQGFSASYFRVAADYFWKDVHKIQPSQAQFYAGLYSLPWLLKPLWGLLTDVLPVAGFRRRPYLVFAGVIGAASSAAVGLMGGLPAMAALGCLIGVNLGMAVASVTIDACIARSSMEVRELAGDLQSLCGFCASAGALIGYSSSGFVVHHLGPQVLVRVGGAVANMWRTMKCPQIWKPALFIFLSLALSVTTHEGHFYWYTDPKAGPGFSKEFVGILYSSGAIASMLGVVIYHKFLKGYPFRNLLFCAQLLYGLSGMMDLFWVLRWNLALRIPDSFFAVLEESVLRSIQQIRWIPMMVLSTKLCPPGIEGTFFALLMCIDSLGTLFSKWGGGFLIHQLHVTRTNFTNLWLAVLIRNCLRFVTLALIFLVPDVNQSDAVVPPDILGSKSSNKSDADEESQLVPLAEKIAI</sequence>
<keyword evidence="3" id="KW-0813">Transport</keyword>
<feature type="transmembrane region" description="Helical" evidence="7">
    <location>
        <begin position="29"/>
        <end position="49"/>
    </location>
</feature>
<protein>
    <recommendedName>
        <fullName evidence="10">Folate-biopterin transporter 6</fullName>
    </recommendedName>
</protein>
<dbReference type="InterPro" id="IPR036259">
    <property type="entry name" value="MFS_trans_sf"/>
</dbReference>
<feature type="transmembrane region" description="Helical" evidence="7">
    <location>
        <begin position="1067"/>
        <end position="1090"/>
    </location>
</feature>
<feature type="transmembrane region" description="Helical" evidence="7">
    <location>
        <begin position="920"/>
        <end position="939"/>
    </location>
</feature>
<feature type="transmembrane region" description="Helical" evidence="7">
    <location>
        <begin position="376"/>
        <end position="399"/>
    </location>
</feature>
<dbReference type="OrthoDB" id="754047at2759"/>
<dbReference type="InterPro" id="IPR039309">
    <property type="entry name" value="BT1"/>
</dbReference>
<feature type="transmembrane region" description="Helical" evidence="7">
    <location>
        <begin position="1548"/>
        <end position="1567"/>
    </location>
</feature>
<feature type="transmembrane region" description="Helical" evidence="7">
    <location>
        <begin position="1579"/>
        <end position="1599"/>
    </location>
</feature>
<comment type="similarity">
    <text evidence="2">Belongs to the major facilitator superfamily. Folate-biopterin transporter (TC 2.A.71) family.</text>
</comment>
<feature type="transmembrane region" description="Helical" evidence="7">
    <location>
        <begin position="1423"/>
        <end position="1446"/>
    </location>
</feature>
<dbReference type="NCBIfam" id="TIGR00788">
    <property type="entry name" value="fbt"/>
    <property type="match status" value="1"/>
</dbReference>
<evidence type="ECO:0000256" key="5">
    <source>
        <dbReference type="ARBA" id="ARBA00022989"/>
    </source>
</evidence>
<gene>
    <name evidence="8" type="ORF">Cgig2_006695</name>
</gene>
<comment type="caution">
    <text evidence="8">The sequence shown here is derived from an EMBL/GenBank/DDBJ whole genome shotgun (WGS) entry which is preliminary data.</text>
</comment>
<evidence type="ECO:0000256" key="3">
    <source>
        <dbReference type="ARBA" id="ARBA00022448"/>
    </source>
</evidence>
<dbReference type="GO" id="GO:0016020">
    <property type="term" value="C:membrane"/>
    <property type="evidence" value="ECO:0007669"/>
    <property type="project" value="UniProtKB-SubCell"/>
</dbReference>
<evidence type="ECO:0000313" key="9">
    <source>
        <dbReference type="Proteomes" id="UP001153076"/>
    </source>
</evidence>
<dbReference type="Gene3D" id="1.20.1250.20">
    <property type="entry name" value="MFS general substrate transporter like domains"/>
    <property type="match status" value="5"/>
</dbReference>
<evidence type="ECO:0000313" key="8">
    <source>
        <dbReference type="EMBL" id="KAJ8430187.1"/>
    </source>
</evidence>
<reference evidence="8" key="1">
    <citation type="submission" date="2022-04" db="EMBL/GenBank/DDBJ databases">
        <title>Carnegiea gigantea Genome sequencing and assembly v2.</title>
        <authorList>
            <person name="Copetti D."/>
            <person name="Sanderson M.J."/>
            <person name="Burquez A."/>
            <person name="Wojciechowski M.F."/>
        </authorList>
    </citation>
    <scope>NUCLEOTIDE SEQUENCE</scope>
    <source>
        <strain evidence="8">SGP5-SGP5p</strain>
        <tissue evidence="8">Aerial part</tissue>
    </source>
</reference>
<feature type="transmembrane region" description="Helical" evidence="7">
    <location>
        <begin position="419"/>
        <end position="442"/>
    </location>
</feature>
<organism evidence="8 9">
    <name type="scientific">Carnegiea gigantea</name>
    <dbReference type="NCBI Taxonomy" id="171969"/>
    <lineage>
        <taxon>Eukaryota</taxon>
        <taxon>Viridiplantae</taxon>
        <taxon>Streptophyta</taxon>
        <taxon>Embryophyta</taxon>
        <taxon>Tracheophyta</taxon>
        <taxon>Spermatophyta</taxon>
        <taxon>Magnoliopsida</taxon>
        <taxon>eudicotyledons</taxon>
        <taxon>Gunneridae</taxon>
        <taxon>Pentapetalae</taxon>
        <taxon>Caryophyllales</taxon>
        <taxon>Cactineae</taxon>
        <taxon>Cactaceae</taxon>
        <taxon>Cactoideae</taxon>
        <taxon>Echinocereeae</taxon>
        <taxon>Carnegiea</taxon>
    </lineage>
</organism>
<feature type="transmembrane region" description="Helical" evidence="7">
    <location>
        <begin position="101"/>
        <end position="120"/>
    </location>
</feature>
<feature type="transmembrane region" description="Helical" evidence="7">
    <location>
        <begin position="959"/>
        <end position="979"/>
    </location>
</feature>
<feature type="transmembrane region" description="Helical" evidence="7">
    <location>
        <begin position="745"/>
        <end position="766"/>
    </location>
</feature>
<evidence type="ECO:0000256" key="2">
    <source>
        <dbReference type="ARBA" id="ARBA00007015"/>
    </source>
</evidence>
<feature type="transmembrane region" description="Helical" evidence="7">
    <location>
        <begin position="1647"/>
        <end position="1670"/>
    </location>
</feature>
<dbReference type="PANTHER" id="PTHR31585">
    <property type="entry name" value="FOLATE-BIOPTERIN TRANSPORTER 1, CHLOROPLASTIC"/>
    <property type="match status" value="1"/>
</dbReference>
<feature type="transmembrane region" description="Helical" evidence="7">
    <location>
        <begin position="521"/>
        <end position="540"/>
    </location>
</feature>
<keyword evidence="9" id="KW-1185">Reference proteome</keyword>
<dbReference type="PANTHER" id="PTHR31585:SF44">
    <property type="entry name" value="FOLATE-BIOPTERIN TRANSPORTER 6-RELATED"/>
    <property type="match status" value="1"/>
</dbReference>
<feature type="transmembrane region" description="Helical" evidence="7">
    <location>
        <begin position="69"/>
        <end position="94"/>
    </location>
</feature>
<dbReference type="Proteomes" id="UP001153076">
    <property type="component" value="Unassembled WGS sequence"/>
</dbReference>
<dbReference type="SUPFAM" id="SSF103473">
    <property type="entry name" value="MFS general substrate transporter"/>
    <property type="match status" value="4"/>
</dbReference>
<evidence type="ECO:0008006" key="10">
    <source>
        <dbReference type="Google" id="ProtNLM"/>
    </source>
</evidence>
<feature type="transmembrane region" description="Helical" evidence="7">
    <location>
        <begin position="252"/>
        <end position="274"/>
    </location>
</feature>
<accession>A0A9Q1JSR2</accession>
<evidence type="ECO:0000256" key="6">
    <source>
        <dbReference type="ARBA" id="ARBA00023136"/>
    </source>
</evidence>
<feature type="transmembrane region" description="Helical" evidence="7">
    <location>
        <begin position="194"/>
        <end position="213"/>
    </location>
</feature>
<evidence type="ECO:0000256" key="1">
    <source>
        <dbReference type="ARBA" id="ARBA00004141"/>
    </source>
</evidence>
<comment type="subcellular location">
    <subcellularLocation>
        <location evidence="1">Membrane</location>
        <topology evidence="1">Multi-pass membrane protein</topology>
    </subcellularLocation>
</comment>
<proteinExistence type="inferred from homology"/>
<feature type="transmembrane region" description="Helical" evidence="7">
    <location>
        <begin position="809"/>
        <end position="831"/>
    </location>
</feature>
<feature type="transmembrane region" description="Helical" evidence="7">
    <location>
        <begin position="166"/>
        <end position="188"/>
    </location>
</feature>
<dbReference type="Pfam" id="PF03092">
    <property type="entry name" value="BT1"/>
    <property type="match status" value="5"/>
</dbReference>
<feature type="transmembrane region" description="Helical" evidence="7">
    <location>
        <begin position="1398"/>
        <end position="1417"/>
    </location>
</feature>
<feature type="transmembrane region" description="Helical" evidence="7">
    <location>
        <begin position="1682"/>
        <end position="1704"/>
    </location>
</feature>
<dbReference type="CDD" id="cd17484">
    <property type="entry name" value="MFS_FBT"/>
    <property type="match status" value="4"/>
</dbReference>
<evidence type="ECO:0000256" key="4">
    <source>
        <dbReference type="ARBA" id="ARBA00022692"/>
    </source>
</evidence>
<feature type="transmembrane region" description="Helical" evidence="7">
    <location>
        <begin position="592"/>
        <end position="611"/>
    </location>
</feature>
<feature type="transmembrane region" description="Helical" evidence="7">
    <location>
        <begin position="126"/>
        <end position="145"/>
    </location>
</feature>
<feature type="transmembrane region" description="Helical" evidence="7">
    <location>
        <begin position="1144"/>
        <end position="1163"/>
    </location>
</feature>
<feature type="transmembrane region" description="Helical" evidence="7">
    <location>
        <begin position="1175"/>
        <end position="1195"/>
    </location>
</feature>
<feature type="transmembrane region" description="Helical" evidence="7">
    <location>
        <begin position="778"/>
        <end position="797"/>
    </location>
</feature>
<feature type="transmembrane region" description="Helical" evidence="7">
    <location>
        <begin position="286"/>
        <end position="305"/>
    </location>
</feature>
<keyword evidence="5 7" id="KW-1133">Transmembrane helix</keyword>
<feature type="transmembrane region" description="Helical" evidence="7">
    <location>
        <begin position="991"/>
        <end position="1010"/>
    </location>
</feature>
<feature type="transmembrane region" description="Helical" evidence="7">
    <location>
        <begin position="317"/>
        <end position="337"/>
    </location>
</feature>